<evidence type="ECO:0000256" key="2">
    <source>
        <dbReference type="SAM" id="Phobius"/>
    </source>
</evidence>
<dbReference type="Proteomes" id="UP001551695">
    <property type="component" value="Unassembled WGS sequence"/>
</dbReference>
<dbReference type="EMBL" id="JBFAKC010000013">
    <property type="protein sequence ID" value="MEV0711031.1"/>
    <property type="molecule type" value="Genomic_DNA"/>
</dbReference>
<keyword evidence="2" id="KW-0472">Membrane</keyword>
<dbReference type="RefSeq" id="WP_357787170.1">
    <property type="nucleotide sequence ID" value="NZ_JBFAKC010000013.1"/>
</dbReference>
<reference evidence="3 4" key="1">
    <citation type="submission" date="2024-06" db="EMBL/GenBank/DDBJ databases">
        <title>The Natural Products Discovery Center: Release of the First 8490 Sequenced Strains for Exploring Actinobacteria Biosynthetic Diversity.</title>
        <authorList>
            <person name="Kalkreuter E."/>
            <person name="Kautsar S.A."/>
            <person name="Yang D."/>
            <person name="Bader C.D."/>
            <person name="Teijaro C.N."/>
            <person name="Fluegel L."/>
            <person name="Davis C.M."/>
            <person name="Simpson J.R."/>
            <person name="Lauterbach L."/>
            <person name="Steele A.D."/>
            <person name="Gui C."/>
            <person name="Meng S."/>
            <person name="Li G."/>
            <person name="Viehrig K."/>
            <person name="Ye F."/>
            <person name="Su P."/>
            <person name="Kiefer A.F."/>
            <person name="Nichols A."/>
            <person name="Cepeda A.J."/>
            <person name="Yan W."/>
            <person name="Fan B."/>
            <person name="Jiang Y."/>
            <person name="Adhikari A."/>
            <person name="Zheng C.-J."/>
            <person name="Schuster L."/>
            <person name="Cowan T.M."/>
            <person name="Smanski M.J."/>
            <person name="Chevrette M.G."/>
            <person name="De Carvalho L.P.S."/>
            <person name="Shen B."/>
        </authorList>
    </citation>
    <scope>NUCLEOTIDE SEQUENCE [LARGE SCALE GENOMIC DNA]</scope>
    <source>
        <strain evidence="3 4">NPDC050403</strain>
    </source>
</reference>
<sequence>MRTAISDPTATATATTVPAPIDDVVDGPDRAFDSLPSPTRHRRRGGVRALEAVSRTSSDRRPRGSRPGGAVELYRRGSARMAPTSAPHGVYPMEARVARAQLGFATLAIAALSSALVVIALIGLAHWRAGTFREEAPAPVPGVVEPQPATWGLPPR</sequence>
<gene>
    <name evidence="3" type="ORF">AB0I48_26040</name>
</gene>
<protein>
    <submittedName>
        <fullName evidence="3">Uncharacterized protein</fullName>
    </submittedName>
</protein>
<keyword evidence="2" id="KW-1133">Transmembrane helix</keyword>
<proteinExistence type="predicted"/>
<feature type="compositionally biased region" description="Low complexity" evidence="1">
    <location>
        <begin position="1"/>
        <end position="22"/>
    </location>
</feature>
<organism evidence="3 4">
    <name type="scientific">Nocardia aurea</name>
    <dbReference type="NCBI Taxonomy" id="2144174"/>
    <lineage>
        <taxon>Bacteria</taxon>
        <taxon>Bacillati</taxon>
        <taxon>Actinomycetota</taxon>
        <taxon>Actinomycetes</taxon>
        <taxon>Mycobacteriales</taxon>
        <taxon>Nocardiaceae</taxon>
        <taxon>Nocardia</taxon>
    </lineage>
</organism>
<evidence type="ECO:0000313" key="4">
    <source>
        <dbReference type="Proteomes" id="UP001551695"/>
    </source>
</evidence>
<evidence type="ECO:0000256" key="1">
    <source>
        <dbReference type="SAM" id="MobiDB-lite"/>
    </source>
</evidence>
<accession>A0ABV3G0R4</accession>
<feature type="transmembrane region" description="Helical" evidence="2">
    <location>
        <begin position="102"/>
        <end position="127"/>
    </location>
</feature>
<feature type="region of interest" description="Disordered" evidence="1">
    <location>
        <begin position="1"/>
        <end position="87"/>
    </location>
</feature>
<evidence type="ECO:0000313" key="3">
    <source>
        <dbReference type="EMBL" id="MEV0711031.1"/>
    </source>
</evidence>
<comment type="caution">
    <text evidence="3">The sequence shown here is derived from an EMBL/GenBank/DDBJ whole genome shotgun (WGS) entry which is preliminary data.</text>
</comment>
<name>A0ABV3G0R4_9NOCA</name>
<keyword evidence="4" id="KW-1185">Reference proteome</keyword>
<keyword evidence="2" id="KW-0812">Transmembrane</keyword>